<reference evidence="1" key="1">
    <citation type="journal article" date="2014" name="Front. Microbiol.">
        <title>High frequency of phylogenetically diverse reductive dehalogenase-homologous genes in deep subseafloor sedimentary metagenomes.</title>
        <authorList>
            <person name="Kawai M."/>
            <person name="Futagami T."/>
            <person name="Toyoda A."/>
            <person name="Takaki Y."/>
            <person name="Nishi S."/>
            <person name="Hori S."/>
            <person name="Arai W."/>
            <person name="Tsubouchi T."/>
            <person name="Morono Y."/>
            <person name="Uchiyama I."/>
            <person name="Ito T."/>
            <person name="Fujiyama A."/>
            <person name="Inagaki F."/>
            <person name="Takami H."/>
        </authorList>
    </citation>
    <scope>NUCLEOTIDE SEQUENCE</scope>
    <source>
        <strain evidence="1">Expedition CK06-06</strain>
    </source>
</reference>
<evidence type="ECO:0000313" key="1">
    <source>
        <dbReference type="EMBL" id="GAJ14768.1"/>
    </source>
</evidence>
<accession>X1UB62</accession>
<gene>
    <name evidence="1" type="ORF">S12H4_42517</name>
</gene>
<name>X1UB62_9ZZZZ</name>
<comment type="caution">
    <text evidence="1">The sequence shown here is derived from an EMBL/GenBank/DDBJ whole genome shotgun (WGS) entry which is preliminary data.</text>
</comment>
<protein>
    <submittedName>
        <fullName evidence="1">Uncharacterized protein</fullName>
    </submittedName>
</protein>
<sequence length="117" mass="13688">LKYSRTSIIDAIKKSKSLGYISEGMMSVPGKTCLEDKTKGYRINLLPPEKWKSPMPLNTFFEAYNLTREIEDIRLKLSERVPEDNPDMEYLMEKTKEYLAGRIPRNDFEDVLSMFNK</sequence>
<dbReference type="EMBL" id="BARW01026027">
    <property type="protein sequence ID" value="GAJ14768.1"/>
    <property type="molecule type" value="Genomic_DNA"/>
</dbReference>
<feature type="non-terminal residue" evidence="1">
    <location>
        <position position="1"/>
    </location>
</feature>
<organism evidence="1">
    <name type="scientific">marine sediment metagenome</name>
    <dbReference type="NCBI Taxonomy" id="412755"/>
    <lineage>
        <taxon>unclassified sequences</taxon>
        <taxon>metagenomes</taxon>
        <taxon>ecological metagenomes</taxon>
    </lineage>
</organism>
<dbReference type="AlphaFoldDB" id="X1UB62"/>
<proteinExistence type="predicted"/>